<evidence type="ECO:0000256" key="8">
    <source>
        <dbReference type="SAM" id="Phobius"/>
    </source>
</evidence>
<dbReference type="PANTHER" id="PTHR28259">
    <property type="entry name" value="FLUORIDE EXPORT PROTEIN 1-RELATED"/>
    <property type="match status" value="1"/>
</dbReference>
<comment type="similarity">
    <text evidence="6">Belongs to the fluoride channel Fluc/FEX (TC 1.A.43) family.</text>
</comment>
<dbReference type="HAMAP" id="MF_00454">
    <property type="entry name" value="FluC"/>
    <property type="match status" value="1"/>
</dbReference>
<evidence type="ECO:0000256" key="2">
    <source>
        <dbReference type="ARBA" id="ARBA00022475"/>
    </source>
</evidence>
<sequence>MNFLSVGAGGFLGACLRYFLSRRLSPLADFPYGTLLSNVIAAFLIGLIIGLERRSALDPTAKLFLTTGLLGGLSTFSTFSLETVSYLETGHYLLAVSNVGLNVGLCLLFVFAGLALIRLVPAGA</sequence>
<evidence type="ECO:0000256" key="7">
    <source>
        <dbReference type="ARBA" id="ARBA00035585"/>
    </source>
</evidence>
<keyword evidence="3 8" id="KW-0812">Transmembrane</keyword>
<evidence type="ECO:0000256" key="3">
    <source>
        <dbReference type="ARBA" id="ARBA00022692"/>
    </source>
</evidence>
<comment type="caution">
    <text evidence="9">The sequence shown here is derived from an EMBL/GenBank/DDBJ whole genome shotgun (WGS) entry which is preliminary data.</text>
</comment>
<keyword evidence="5 8" id="KW-0472">Membrane</keyword>
<evidence type="ECO:0000256" key="4">
    <source>
        <dbReference type="ARBA" id="ARBA00022989"/>
    </source>
</evidence>
<comment type="subcellular location">
    <subcellularLocation>
        <location evidence="1">Cell membrane</location>
        <topology evidence="1">Multi-pass membrane protein</topology>
    </subcellularLocation>
</comment>
<protein>
    <submittedName>
        <fullName evidence="9">Putative fluoride ion transporter CrcB</fullName>
    </submittedName>
</protein>
<feature type="transmembrane region" description="Helical" evidence="8">
    <location>
        <begin position="101"/>
        <end position="120"/>
    </location>
</feature>
<gene>
    <name evidence="9" type="primary">crcB_19</name>
    <name evidence="9" type="ORF">SDC9_115251</name>
</gene>
<comment type="catalytic activity">
    <reaction evidence="7">
        <text>fluoride(in) = fluoride(out)</text>
        <dbReference type="Rhea" id="RHEA:76159"/>
        <dbReference type="ChEBI" id="CHEBI:17051"/>
    </reaction>
    <physiologicalReaction direction="left-to-right" evidence="7">
        <dbReference type="Rhea" id="RHEA:76160"/>
    </physiologicalReaction>
</comment>
<dbReference type="Pfam" id="PF02537">
    <property type="entry name" value="CRCB"/>
    <property type="match status" value="1"/>
</dbReference>
<dbReference type="GO" id="GO:1903425">
    <property type="term" value="F:fluoride transmembrane transporter activity"/>
    <property type="evidence" value="ECO:0007669"/>
    <property type="project" value="TreeGrafter"/>
</dbReference>
<feature type="transmembrane region" description="Helical" evidence="8">
    <location>
        <begin position="31"/>
        <end position="51"/>
    </location>
</feature>
<evidence type="ECO:0000313" key="9">
    <source>
        <dbReference type="EMBL" id="MPM68319.1"/>
    </source>
</evidence>
<dbReference type="InterPro" id="IPR003691">
    <property type="entry name" value="FluC"/>
</dbReference>
<keyword evidence="4 8" id="KW-1133">Transmembrane helix</keyword>
<evidence type="ECO:0000256" key="5">
    <source>
        <dbReference type="ARBA" id="ARBA00023136"/>
    </source>
</evidence>
<reference evidence="9" key="1">
    <citation type="submission" date="2019-08" db="EMBL/GenBank/DDBJ databases">
        <authorList>
            <person name="Kucharzyk K."/>
            <person name="Murdoch R.W."/>
            <person name="Higgins S."/>
            <person name="Loffler F."/>
        </authorList>
    </citation>
    <scope>NUCLEOTIDE SEQUENCE</scope>
</reference>
<accession>A0A645BSB4</accession>
<dbReference type="PANTHER" id="PTHR28259:SF1">
    <property type="entry name" value="FLUORIDE EXPORT PROTEIN 1-RELATED"/>
    <property type="match status" value="1"/>
</dbReference>
<evidence type="ECO:0000256" key="6">
    <source>
        <dbReference type="ARBA" id="ARBA00035120"/>
    </source>
</evidence>
<evidence type="ECO:0000256" key="1">
    <source>
        <dbReference type="ARBA" id="ARBA00004651"/>
    </source>
</evidence>
<name>A0A645BSB4_9ZZZZ</name>
<dbReference type="GO" id="GO:0005886">
    <property type="term" value="C:plasma membrane"/>
    <property type="evidence" value="ECO:0007669"/>
    <property type="project" value="UniProtKB-SubCell"/>
</dbReference>
<dbReference type="EMBL" id="VSSQ01022190">
    <property type="protein sequence ID" value="MPM68319.1"/>
    <property type="molecule type" value="Genomic_DNA"/>
</dbReference>
<organism evidence="9">
    <name type="scientific">bioreactor metagenome</name>
    <dbReference type="NCBI Taxonomy" id="1076179"/>
    <lineage>
        <taxon>unclassified sequences</taxon>
        <taxon>metagenomes</taxon>
        <taxon>ecological metagenomes</taxon>
    </lineage>
</organism>
<feature type="transmembrane region" description="Helical" evidence="8">
    <location>
        <begin position="63"/>
        <end position="81"/>
    </location>
</feature>
<dbReference type="AlphaFoldDB" id="A0A645BSB4"/>
<proteinExistence type="inferred from homology"/>
<dbReference type="NCBIfam" id="TIGR00494">
    <property type="entry name" value="crcB"/>
    <property type="match status" value="1"/>
</dbReference>
<keyword evidence="2" id="KW-1003">Cell membrane</keyword>